<dbReference type="GO" id="GO:0009092">
    <property type="term" value="P:homoserine metabolic process"/>
    <property type="evidence" value="ECO:0007669"/>
    <property type="project" value="TreeGrafter"/>
</dbReference>
<feature type="transmembrane region" description="Helical" evidence="7">
    <location>
        <begin position="270"/>
        <end position="291"/>
    </location>
</feature>
<comment type="similarity">
    <text evidence="2">Belongs to the AB hydrolase superfamily. MetX family.</text>
</comment>
<evidence type="ECO:0000256" key="4">
    <source>
        <dbReference type="ARBA" id="ARBA00022989"/>
    </source>
</evidence>
<dbReference type="GO" id="GO:0005739">
    <property type="term" value="C:mitochondrion"/>
    <property type="evidence" value="ECO:0007669"/>
    <property type="project" value="TreeGrafter"/>
</dbReference>
<sequence>MTDTPQTVAGPDSKGATVLERHLDPGYEYTFDPATPTADGAGSSSNSFRDTPESSLRLQGGDIHRDLYKIAAKSKRQQLHKRAATFSNTHEHAPLIVPDLEHDDLPIQEQMAPGGLRRQFLQRQARNVSYIAEPVTRNFISFLELYGNFAGEDLEESDDEDDIAVVEEDEEEQGERRPLLGRRQSSKRLRQQGDASNMKSFFTLLKAFVGTGIMFLPKAFKNGGMLFSAITLIVVSAVTMICFEMLLACRKKYGGGGYGDLGQIIVGKRLRQLILISITLSQLGFVCAGLIFTAENLASFFDAVTPDSKPLGTNALIGVQLVVLIPLAFIRNISKLGPAALLADIFILIGLTYIYWFDISWISKNGGFHSSIELFNPRDWTMTIGSAIFTFEGIGLILPIQSSMKQPEHFSKLLLTVMVIITVVFTSVGVLCYGTFGENVSVEVITNFPQSSKLVNAVQFLYAMAVLVGTPVQLFPAMRTIELKIFGRASGRRDSLTKWKKNAFRTVLVVFSGVVAAFGANDLDKFVALIGSFACVPLVYIYPAYLHYIGVAERPWVKAGDIAMMVVGLVAMVYTTIITIASILPAHPWGIKILLFHGRSCNTYLVVMKSSRSIRAGLRQAGRTSLSSRATPPKLFPTRTTVAQHARPFHASPARHSGSSNPAMAFPCLDALESRSAQLSSSRTSASSGPEPSYTAGATLSYHCKSPLLLDWGGVLPTFHIAYETWGKLNADKSNVILLHTGLSASSHARSTEANPQPGWWERFIGPGCAIDTDRYFVICTNVIGGCYGSTGPSSLDPADGKHYATRFPILTISDMVRAQFRLLDGLGIDRLYASVGSSMGGMQSLAAATLFPDRVARIVSISGCARSHPYSIAMRHTQRQVLMMDPHWNRGFYYEPDQIPPHAGMKLAREIATVTYRSGPEWELRFGRRRADPNKPPALCPDFLIETYLDHAGEKACLTYDANSLLYVSKAMDLFDLGAESQRAAVQRRTAREEEMKAGKEASVNEQAACTLTLPDVPYEEQQSPEETAEAVSASPYPQPPADLVRGLAPLSQHPTLVMGVASDILFPAWQQREVADALRAVGNRSVTHVELSEEQSMFGHDTFLLDLENIGGNIKKFLES</sequence>
<evidence type="ECO:0000313" key="10">
    <source>
        <dbReference type="EMBL" id="ELQ33640.1"/>
    </source>
</evidence>
<dbReference type="InterPro" id="IPR029058">
    <property type="entry name" value="AB_hydrolase_fold"/>
</dbReference>
<keyword evidence="4 7" id="KW-1133">Transmembrane helix</keyword>
<dbReference type="Pfam" id="PF01490">
    <property type="entry name" value="Aa_trans"/>
    <property type="match status" value="1"/>
</dbReference>
<evidence type="ECO:0000259" key="9">
    <source>
        <dbReference type="Pfam" id="PF01490"/>
    </source>
</evidence>
<feature type="domain" description="AB hydrolase-1" evidence="8">
    <location>
        <begin position="735"/>
        <end position="1080"/>
    </location>
</feature>
<keyword evidence="3 7" id="KW-0812">Transmembrane</keyword>
<dbReference type="Proteomes" id="UP000011086">
    <property type="component" value="Unassembled WGS sequence"/>
</dbReference>
<protein>
    <submittedName>
        <fullName evidence="10">Homoserine O-acetyltransferase</fullName>
    </submittedName>
</protein>
<evidence type="ECO:0000259" key="8">
    <source>
        <dbReference type="Pfam" id="PF00561"/>
    </source>
</evidence>
<dbReference type="GO" id="GO:0006535">
    <property type="term" value="P:cysteine biosynthetic process from serine"/>
    <property type="evidence" value="ECO:0007669"/>
    <property type="project" value="TreeGrafter"/>
</dbReference>
<reference evidence="10" key="1">
    <citation type="journal article" date="2012" name="PLoS Genet.">
        <title>Comparative analysis of the genomes of two field isolates of the rice blast fungus Magnaporthe oryzae.</title>
        <authorList>
            <person name="Xue M."/>
            <person name="Yang J."/>
            <person name="Li Z."/>
            <person name="Hu S."/>
            <person name="Yao N."/>
            <person name="Dean R.A."/>
            <person name="Zhao W."/>
            <person name="Shen M."/>
            <person name="Zhang H."/>
            <person name="Li C."/>
            <person name="Liu L."/>
            <person name="Cao L."/>
            <person name="Xu X."/>
            <person name="Xing Y."/>
            <person name="Hsiang T."/>
            <person name="Zhang Z."/>
            <person name="Xu J.R."/>
            <person name="Peng Y.L."/>
        </authorList>
    </citation>
    <scope>NUCLEOTIDE SEQUENCE</scope>
    <source>
        <strain evidence="10">Y34</strain>
    </source>
</reference>
<evidence type="ECO:0000256" key="1">
    <source>
        <dbReference type="ARBA" id="ARBA00004370"/>
    </source>
</evidence>
<feature type="transmembrane region" description="Helical" evidence="7">
    <location>
        <begin position="341"/>
        <end position="362"/>
    </location>
</feature>
<dbReference type="EMBL" id="JH792909">
    <property type="protein sequence ID" value="ELQ33640.1"/>
    <property type="molecule type" value="Genomic_DNA"/>
</dbReference>
<gene>
    <name evidence="10" type="ORF">OOU_Y34scaffold00916g10</name>
</gene>
<feature type="transmembrane region" description="Helical" evidence="7">
    <location>
        <begin position="413"/>
        <end position="436"/>
    </location>
</feature>
<dbReference type="NCBIfam" id="NF001209">
    <property type="entry name" value="PRK00175.1"/>
    <property type="match status" value="1"/>
</dbReference>
<feature type="transmembrane region" description="Helical" evidence="7">
    <location>
        <begin position="382"/>
        <end position="401"/>
    </location>
</feature>
<accession>A0AA97NP27</accession>
<dbReference type="PANTHER" id="PTHR32268:SF16">
    <property type="entry name" value="SERINE O-SUCCINYLTRANSFERASE"/>
    <property type="match status" value="1"/>
</dbReference>
<dbReference type="HAMAP" id="MF_00296">
    <property type="entry name" value="MetX_acyltransf"/>
    <property type="match status" value="1"/>
</dbReference>
<dbReference type="GO" id="GO:0004414">
    <property type="term" value="F:homoserine O-acetyltransferase activity"/>
    <property type="evidence" value="ECO:0007669"/>
    <property type="project" value="TreeGrafter"/>
</dbReference>
<proteinExistence type="inferred from homology"/>
<feature type="transmembrane region" description="Helical" evidence="7">
    <location>
        <begin position="562"/>
        <end position="584"/>
    </location>
</feature>
<feature type="compositionally biased region" description="Polar residues" evidence="6">
    <location>
        <begin position="42"/>
        <end position="57"/>
    </location>
</feature>
<keyword evidence="5 7" id="KW-0472">Membrane</keyword>
<feature type="region of interest" description="Disordered" evidence="6">
    <location>
        <begin position="154"/>
        <end position="192"/>
    </location>
</feature>
<dbReference type="AlphaFoldDB" id="A0AA97NP27"/>
<dbReference type="GO" id="GO:0009086">
    <property type="term" value="P:methionine biosynthetic process"/>
    <property type="evidence" value="ECO:0007669"/>
    <property type="project" value="TreeGrafter"/>
</dbReference>
<dbReference type="InterPro" id="IPR013057">
    <property type="entry name" value="AA_transpt_TM"/>
</dbReference>
<evidence type="ECO:0000256" key="2">
    <source>
        <dbReference type="ARBA" id="ARBA00006886"/>
    </source>
</evidence>
<organism evidence="10">
    <name type="scientific">Pyricularia oryzae (strain Y34)</name>
    <name type="common">Rice blast fungus</name>
    <name type="synonym">Magnaporthe oryzae</name>
    <dbReference type="NCBI Taxonomy" id="1143189"/>
    <lineage>
        <taxon>Eukaryota</taxon>
        <taxon>Fungi</taxon>
        <taxon>Dikarya</taxon>
        <taxon>Ascomycota</taxon>
        <taxon>Pezizomycotina</taxon>
        <taxon>Sordariomycetes</taxon>
        <taxon>Sordariomycetidae</taxon>
        <taxon>Magnaporthales</taxon>
        <taxon>Pyriculariaceae</taxon>
        <taxon>Pyricularia</taxon>
    </lineage>
</organism>
<dbReference type="PANTHER" id="PTHR32268">
    <property type="entry name" value="HOMOSERINE O-ACETYLTRANSFERASE"/>
    <property type="match status" value="1"/>
</dbReference>
<dbReference type="Pfam" id="PF00561">
    <property type="entry name" value="Abhydrolase_1"/>
    <property type="match status" value="1"/>
</dbReference>
<evidence type="ECO:0000256" key="7">
    <source>
        <dbReference type="SAM" id="Phobius"/>
    </source>
</evidence>
<dbReference type="InterPro" id="IPR000073">
    <property type="entry name" value="AB_hydrolase_1"/>
</dbReference>
<feature type="transmembrane region" description="Helical" evidence="7">
    <location>
        <begin position="311"/>
        <end position="329"/>
    </location>
</feature>
<evidence type="ECO:0000256" key="5">
    <source>
        <dbReference type="ARBA" id="ARBA00023136"/>
    </source>
</evidence>
<dbReference type="SUPFAM" id="SSF53474">
    <property type="entry name" value="alpha/beta-Hydrolases"/>
    <property type="match status" value="1"/>
</dbReference>
<feature type="transmembrane region" description="Helical" evidence="7">
    <location>
        <begin position="226"/>
        <end position="249"/>
    </location>
</feature>
<name>A0AA97NP27_PYRO3</name>
<dbReference type="InterPro" id="IPR008220">
    <property type="entry name" value="HAT_MetX-like"/>
</dbReference>
<evidence type="ECO:0000256" key="6">
    <source>
        <dbReference type="SAM" id="MobiDB-lite"/>
    </source>
</evidence>
<feature type="transmembrane region" description="Helical" evidence="7">
    <location>
        <begin position="526"/>
        <end position="550"/>
    </location>
</feature>
<feature type="domain" description="Amino acid transporter transmembrane" evidence="9">
    <location>
        <begin position="195"/>
        <end position="580"/>
    </location>
</feature>
<feature type="transmembrane region" description="Helical" evidence="7">
    <location>
        <begin position="456"/>
        <end position="481"/>
    </location>
</feature>
<feature type="compositionally biased region" description="Acidic residues" evidence="6">
    <location>
        <begin position="154"/>
        <end position="173"/>
    </location>
</feature>
<dbReference type="GO" id="GO:0016020">
    <property type="term" value="C:membrane"/>
    <property type="evidence" value="ECO:0007669"/>
    <property type="project" value="UniProtKB-SubCell"/>
</dbReference>
<dbReference type="GO" id="GO:0009001">
    <property type="term" value="F:serine O-acetyltransferase activity"/>
    <property type="evidence" value="ECO:0007669"/>
    <property type="project" value="TreeGrafter"/>
</dbReference>
<dbReference type="Gene3D" id="3.40.50.1820">
    <property type="entry name" value="alpha/beta hydrolase"/>
    <property type="match status" value="1"/>
</dbReference>
<comment type="subcellular location">
    <subcellularLocation>
        <location evidence="1">Membrane</location>
    </subcellularLocation>
</comment>
<evidence type="ECO:0000256" key="3">
    <source>
        <dbReference type="ARBA" id="ARBA00022692"/>
    </source>
</evidence>
<feature type="transmembrane region" description="Helical" evidence="7">
    <location>
        <begin position="502"/>
        <end position="520"/>
    </location>
</feature>
<feature type="transmembrane region" description="Helical" evidence="7">
    <location>
        <begin position="200"/>
        <end position="220"/>
    </location>
</feature>
<feature type="region of interest" description="Disordered" evidence="6">
    <location>
        <begin position="25"/>
        <end position="60"/>
    </location>
</feature>
<dbReference type="NCBIfam" id="TIGR01392">
    <property type="entry name" value="homoserO_Ac_trn"/>
    <property type="match status" value="1"/>
</dbReference>